<name>A0A7J8ZAX1_9ROSI</name>
<dbReference type="PANTHER" id="PTHR31286:SF173">
    <property type="entry name" value="DUF4283 DOMAIN-CONTAINING PROTEIN"/>
    <property type="match status" value="1"/>
</dbReference>
<dbReference type="AlphaFoldDB" id="A0A7J8ZAX1"/>
<comment type="caution">
    <text evidence="2">The sequence shown here is derived from an EMBL/GenBank/DDBJ whole genome shotgun (WGS) entry which is preliminary data.</text>
</comment>
<accession>A0A7J8ZAX1</accession>
<dbReference type="PANTHER" id="PTHR31286">
    <property type="entry name" value="GLYCINE-RICH CELL WALL STRUCTURAL PROTEIN 1.8-LIKE"/>
    <property type="match status" value="1"/>
</dbReference>
<evidence type="ECO:0000313" key="2">
    <source>
        <dbReference type="EMBL" id="MBA0708988.1"/>
    </source>
</evidence>
<dbReference type="Proteomes" id="UP000593574">
    <property type="component" value="Unassembled WGS sequence"/>
</dbReference>
<evidence type="ECO:0000259" key="1">
    <source>
        <dbReference type="Pfam" id="PF14111"/>
    </source>
</evidence>
<reference evidence="2 3" key="1">
    <citation type="journal article" date="2019" name="Genome Biol. Evol.">
        <title>Insights into the evolution of the New World diploid cottons (Gossypium, subgenus Houzingenia) based on genome sequencing.</title>
        <authorList>
            <person name="Grover C.E."/>
            <person name="Arick M.A. 2nd"/>
            <person name="Thrash A."/>
            <person name="Conover J.L."/>
            <person name="Sanders W.S."/>
            <person name="Peterson D.G."/>
            <person name="Frelichowski J.E."/>
            <person name="Scheffler J.A."/>
            <person name="Scheffler B.E."/>
            <person name="Wendel J.F."/>
        </authorList>
    </citation>
    <scope>NUCLEOTIDE SEQUENCE [LARGE SCALE GENOMIC DNA]</scope>
    <source>
        <strain evidence="2">4</strain>
        <tissue evidence="2">Leaf</tissue>
    </source>
</reference>
<protein>
    <recommendedName>
        <fullName evidence="1">DUF4283 domain-containing protein</fullName>
    </recommendedName>
</protein>
<organism evidence="2 3">
    <name type="scientific">Gossypium laxum</name>
    <dbReference type="NCBI Taxonomy" id="34288"/>
    <lineage>
        <taxon>Eukaryota</taxon>
        <taxon>Viridiplantae</taxon>
        <taxon>Streptophyta</taxon>
        <taxon>Embryophyta</taxon>
        <taxon>Tracheophyta</taxon>
        <taxon>Spermatophyta</taxon>
        <taxon>Magnoliopsida</taxon>
        <taxon>eudicotyledons</taxon>
        <taxon>Gunneridae</taxon>
        <taxon>Pentapetalae</taxon>
        <taxon>rosids</taxon>
        <taxon>malvids</taxon>
        <taxon>Malvales</taxon>
        <taxon>Malvaceae</taxon>
        <taxon>Malvoideae</taxon>
        <taxon>Gossypium</taxon>
    </lineage>
</organism>
<proteinExistence type="predicted"/>
<evidence type="ECO:0000313" key="3">
    <source>
        <dbReference type="Proteomes" id="UP000593574"/>
    </source>
</evidence>
<dbReference type="InterPro" id="IPR040256">
    <property type="entry name" value="At4g02000-like"/>
</dbReference>
<sequence>MVVDLELVPTLSWKEKLLGIVRDSRREIFGIEMDEEDDFVSAEGDITSSFVNGIPSINFFDKVNQFLIKDMANIMVINLLRRNIGYVALQNKVYSLWKPSKPFQMMDIENDYFLAKFQKSDDFERVLSQVPWIIYGQYLTVKPWSIEFDLAQPFPSVVMPWINFPGLPGYM</sequence>
<dbReference type="InterPro" id="IPR025558">
    <property type="entry name" value="DUF4283"/>
</dbReference>
<dbReference type="Pfam" id="PF14111">
    <property type="entry name" value="DUF4283"/>
    <property type="match status" value="1"/>
</dbReference>
<dbReference type="EMBL" id="JABEZV010000004">
    <property type="protein sequence ID" value="MBA0708988.1"/>
    <property type="molecule type" value="Genomic_DNA"/>
</dbReference>
<gene>
    <name evidence="2" type="ORF">Golax_024061</name>
</gene>
<feature type="domain" description="DUF4283" evidence="1">
    <location>
        <begin position="76"/>
        <end position="151"/>
    </location>
</feature>
<keyword evidence="3" id="KW-1185">Reference proteome</keyword>